<dbReference type="InterPro" id="IPR008978">
    <property type="entry name" value="HSP20-like_chaperone"/>
</dbReference>
<dbReference type="OrthoDB" id="327485at2"/>
<organism evidence="4 5">
    <name type="scientific">Treponema primitia (strain ATCC BAA-887 / DSM 12427 / ZAS-2)</name>
    <dbReference type="NCBI Taxonomy" id="545694"/>
    <lineage>
        <taxon>Bacteria</taxon>
        <taxon>Pseudomonadati</taxon>
        <taxon>Spirochaetota</taxon>
        <taxon>Spirochaetia</taxon>
        <taxon>Spirochaetales</taxon>
        <taxon>Treponemataceae</taxon>
        <taxon>Treponema</taxon>
    </lineage>
</organism>
<dbReference type="InterPro" id="IPR031107">
    <property type="entry name" value="Small_HSP"/>
</dbReference>
<reference evidence="4 5" key="2">
    <citation type="journal article" date="2011" name="ISME J.">
        <title>RNA-seq reveals cooperative metabolic interactions between two termite-gut spirochete species in co-culture.</title>
        <authorList>
            <person name="Rosenthal A.Z."/>
            <person name="Matson E.G."/>
            <person name="Eldar A."/>
            <person name="Leadbetter J.R."/>
        </authorList>
    </citation>
    <scope>NUCLEOTIDE SEQUENCE [LARGE SCALE GENOMIC DNA]</scope>
    <source>
        <strain evidence="5">ATCC BAA-887 / DSM 12427 / ZAS-2</strain>
    </source>
</reference>
<keyword evidence="5" id="KW-1185">Reference proteome</keyword>
<dbReference type="eggNOG" id="COG0071">
    <property type="taxonomic scope" value="Bacteria"/>
</dbReference>
<evidence type="ECO:0000259" key="3">
    <source>
        <dbReference type="PROSITE" id="PS01031"/>
    </source>
</evidence>
<dbReference type="Pfam" id="PF00011">
    <property type="entry name" value="HSP20"/>
    <property type="match status" value="1"/>
</dbReference>
<dbReference type="EMBL" id="CP001843">
    <property type="protein sequence ID" value="AEF84671.1"/>
    <property type="molecule type" value="Genomic_DNA"/>
</dbReference>
<dbReference type="HOGENOM" id="CLU_046737_8_4_12"/>
<dbReference type="InterPro" id="IPR002068">
    <property type="entry name" value="A-crystallin/Hsp20_dom"/>
</dbReference>
<dbReference type="SUPFAM" id="SSF49764">
    <property type="entry name" value="HSP20-like chaperones"/>
    <property type="match status" value="1"/>
</dbReference>
<proteinExistence type="inferred from homology"/>
<sequence>MKAVTMYRPVTIEKALNDFDRYMESFFGESPLTPAYTRELAVDIRENADAYLLEAELPGYDEKNIEVQVDGGVLTIASKTEEKKERDVSPAKEDEHFIIRERRSASFSRSFKLPENADLEAISANFKNGVLSLDIKKRAETKKRLIQIGGK</sequence>
<dbReference type="AlphaFoldDB" id="F5YKY0"/>
<evidence type="ECO:0000256" key="2">
    <source>
        <dbReference type="RuleBase" id="RU003616"/>
    </source>
</evidence>
<evidence type="ECO:0000256" key="1">
    <source>
        <dbReference type="PROSITE-ProRule" id="PRU00285"/>
    </source>
</evidence>
<dbReference type="RefSeq" id="WP_015707033.1">
    <property type="nucleotide sequence ID" value="NC_015578.1"/>
</dbReference>
<reference evidence="5" key="1">
    <citation type="submission" date="2009-12" db="EMBL/GenBank/DDBJ databases">
        <title>Complete sequence of Treponema primitia strain ZAS-2.</title>
        <authorList>
            <person name="Tetu S.G."/>
            <person name="Matson E."/>
            <person name="Ren Q."/>
            <person name="Seshadri R."/>
            <person name="Elbourne L."/>
            <person name="Hassan K.A."/>
            <person name="Durkin A."/>
            <person name="Radune D."/>
            <person name="Mohamoud Y."/>
            <person name="Shay R."/>
            <person name="Jin S."/>
            <person name="Zhang X."/>
            <person name="Lucey K."/>
            <person name="Ballor N.R."/>
            <person name="Ottesen E."/>
            <person name="Rosenthal R."/>
            <person name="Allen A."/>
            <person name="Leadbetter J.R."/>
            <person name="Paulsen I.T."/>
        </authorList>
    </citation>
    <scope>NUCLEOTIDE SEQUENCE [LARGE SCALE GENOMIC DNA]</scope>
    <source>
        <strain evidence="5">ATCC BAA-887 / DSM 12427 / ZAS-2</strain>
    </source>
</reference>
<dbReference type="STRING" id="545694.TREPR_3236"/>
<name>F5YKY0_TREPZ</name>
<dbReference type="Gene3D" id="2.60.40.790">
    <property type="match status" value="1"/>
</dbReference>
<dbReference type="KEGG" id="tpi:TREPR_3236"/>
<dbReference type="PROSITE" id="PS01031">
    <property type="entry name" value="SHSP"/>
    <property type="match status" value="1"/>
</dbReference>
<comment type="similarity">
    <text evidence="1 2">Belongs to the small heat shock protein (HSP20) family.</text>
</comment>
<accession>F5YKY0</accession>
<gene>
    <name evidence="4" type="ordered locus">TREPR_3236</name>
</gene>
<dbReference type="Proteomes" id="UP000009223">
    <property type="component" value="Chromosome"/>
</dbReference>
<evidence type="ECO:0000313" key="5">
    <source>
        <dbReference type="Proteomes" id="UP000009223"/>
    </source>
</evidence>
<dbReference type="PANTHER" id="PTHR11527">
    <property type="entry name" value="HEAT-SHOCK PROTEIN 20 FAMILY MEMBER"/>
    <property type="match status" value="1"/>
</dbReference>
<dbReference type="CDD" id="cd06464">
    <property type="entry name" value="ACD_sHsps-like"/>
    <property type="match status" value="1"/>
</dbReference>
<feature type="domain" description="SHSP" evidence="3">
    <location>
        <begin position="33"/>
        <end position="151"/>
    </location>
</feature>
<protein>
    <submittedName>
        <fullName evidence="4">Stress response protein</fullName>
    </submittedName>
</protein>
<evidence type="ECO:0000313" key="4">
    <source>
        <dbReference type="EMBL" id="AEF84671.1"/>
    </source>
</evidence>